<feature type="compositionally biased region" description="Low complexity" evidence="1">
    <location>
        <begin position="166"/>
        <end position="189"/>
    </location>
</feature>
<dbReference type="EMBL" id="VCQU01000005">
    <property type="protein sequence ID" value="NMN96558.1"/>
    <property type="molecule type" value="Genomic_DNA"/>
</dbReference>
<feature type="compositionally biased region" description="Gly residues" evidence="1">
    <location>
        <begin position="1"/>
        <end position="10"/>
    </location>
</feature>
<gene>
    <name evidence="3" type="ORF">FGL95_16075</name>
</gene>
<evidence type="ECO:0000313" key="4">
    <source>
        <dbReference type="Proteomes" id="UP000535543"/>
    </source>
</evidence>
<feature type="transmembrane region" description="Helical" evidence="2">
    <location>
        <begin position="116"/>
        <end position="138"/>
    </location>
</feature>
<feature type="compositionally biased region" description="Gly residues" evidence="1">
    <location>
        <begin position="190"/>
        <end position="200"/>
    </location>
</feature>
<feature type="compositionally biased region" description="Polar residues" evidence="1">
    <location>
        <begin position="230"/>
        <end position="246"/>
    </location>
</feature>
<feature type="region of interest" description="Disordered" evidence="1">
    <location>
        <begin position="150"/>
        <end position="274"/>
    </location>
</feature>
<feature type="transmembrane region" description="Helical" evidence="2">
    <location>
        <begin position="64"/>
        <end position="83"/>
    </location>
</feature>
<evidence type="ECO:0000313" key="3">
    <source>
        <dbReference type="EMBL" id="NMN96558.1"/>
    </source>
</evidence>
<feature type="region of interest" description="Disordered" evidence="1">
    <location>
        <begin position="1"/>
        <end position="21"/>
    </location>
</feature>
<evidence type="ECO:0000256" key="2">
    <source>
        <dbReference type="SAM" id="Phobius"/>
    </source>
</evidence>
<sequence length="274" mass="27925">MSNPTGGPGYGSPAQQQPPSTGTKDLPFFLTAGVAGLGVLNFLLGFLPVSGYGDITANFFESTLFPVVSLLLFGGVLAGLSLLPKQDWKGVAAAASVVAFITLLFVALAVDGEKKSGIWIVLFLSFVQAAVAVAVVLFDAGIIKPPAPRPAQQFQGGYGQQGYGQQGYAPQQGYGPGQQQFGQQPPQGQGYPGPQGGSNFGGQPPQQQGFGSGYGGPQGPGGPAGPTQQFSPPSGGQSYGSAQNFGQGAPQHRAPEQTPNDATQAFRPPSSDPS</sequence>
<name>A0A848KFX0_9NOCA</name>
<organism evidence="3 4">
    <name type="scientific">Antrihabitans stalactiti</name>
    <dbReference type="NCBI Taxonomy" id="2584121"/>
    <lineage>
        <taxon>Bacteria</taxon>
        <taxon>Bacillati</taxon>
        <taxon>Actinomycetota</taxon>
        <taxon>Actinomycetes</taxon>
        <taxon>Mycobacteriales</taxon>
        <taxon>Nocardiaceae</taxon>
        <taxon>Antrihabitans</taxon>
    </lineage>
</organism>
<dbReference type="InterPro" id="IPR035166">
    <property type="entry name" value="DUF5336"/>
</dbReference>
<feature type="compositionally biased region" description="Gly residues" evidence="1">
    <location>
        <begin position="156"/>
        <end position="165"/>
    </location>
</feature>
<comment type="caution">
    <text evidence="3">The sequence shown here is derived from an EMBL/GenBank/DDBJ whole genome shotgun (WGS) entry which is preliminary data.</text>
</comment>
<keyword evidence="2" id="KW-1133">Transmembrane helix</keyword>
<feature type="transmembrane region" description="Helical" evidence="2">
    <location>
        <begin position="90"/>
        <end position="110"/>
    </location>
</feature>
<reference evidence="3 4" key="1">
    <citation type="submission" date="2019-05" db="EMBL/GenBank/DDBJ databases">
        <authorList>
            <person name="Lee S.D."/>
        </authorList>
    </citation>
    <scope>NUCLEOTIDE SEQUENCE [LARGE SCALE GENOMIC DNA]</scope>
    <source>
        <strain evidence="3 4">YC2-7</strain>
    </source>
</reference>
<dbReference type="AlphaFoldDB" id="A0A848KFX0"/>
<proteinExistence type="predicted"/>
<feature type="compositionally biased region" description="Gly residues" evidence="1">
    <location>
        <begin position="210"/>
        <end position="224"/>
    </location>
</feature>
<dbReference type="Pfam" id="PF17270">
    <property type="entry name" value="DUF5336"/>
    <property type="match status" value="1"/>
</dbReference>
<accession>A0A848KFX0</accession>
<keyword evidence="2" id="KW-0812">Transmembrane</keyword>
<keyword evidence="4" id="KW-1185">Reference proteome</keyword>
<feature type="transmembrane region" description="Helical" evidence="2">
    <location>
        <begin position="26"/>
        <end position="44"/>
    </location>
</feature>
<protein>
    <recommendedName>
        <fullName evidence="5">34 kDa antigenic protein</fullName>
    </recommendedName>
</protein>
<evidence type="ECO:0008006" key="5">
    <source>
        <dbReference type="Google" id="ProtNLM"/>
    </source>
</evidence>
<keyword evidence="2" id="KW-0472">Membrane</keyword>
<reference evidence="3 4" key="2">
    <citation type="submission" date="2020-06" db="EMBL/GenBank/DDBJ databases">
        <title>Antribacter stalactiti gen. nov., sp. nov., a new member of the family Nacardiaceae isolated from a cave.</title>
        <authorList>
            <person name="Kim I.S."/>
        </authorList>
    </citation>
    <scope>NUCLEOTIDE SEQUENCE [LARGE SCALE GENOMIC DNA]</scope>
    <source>
        <strain evidence="3 4">YC2-7</strain>
    </source>
</reference>
<dbReference type="RefSeq" id="WP_169588599.1">
    <property type="nucleotide sequence ID" value="NZ_VCQU01000005.1"/>
</dbReference>
<evidence type="ECO:0000256" key="1">
    <source>
        <dbReference type="SAM" id="MobiDB-lite"/>
    </source>
</evidence>
<dbReference type="Proteomes" id="UP000535543">
    <property type="component" value="Unassembled WGS sequence"/>
</dbReference>